<feature type="domain" description="PDXDC1/PDXD2 second" evidence="7">
    <location>
        <begin position="440"/>
        <end position="498"/>
    </location>
</feature>
<dbReference type="GO" id="GO:0019752">
    <property type="term" value="P:carboxylic acid metabolic process"/>
    <property type="evidence" value="ECO:0007669"/>
    <property type="project" value="InterPro"/>
</dbReference>
<dbReference type="GO" id="GO:0016831">
    <property type="term" value="F:carboxy-lyase activity"/>
    <property type="evidence" value="ECO:0007669"/>
    <property type="project" value="UniProtKB-KW"/>
</dbReference>
<name>A0A6G0THC6_APHGL</name>
<dbReference type="InterPro" id="IPR002129">
    <property type="entry name" value="PyrdxlP-dep_de-COase"/>
</dbReference>
<organism evidence="9 10">
    <name type="scientific">Aphis glycines</name>
    <name type="common">Soybean aphid</name>
    <dbReference type="NCBI Taxonomy" id="307491"/>
    <lineage>
        <taxon>Eukaryota</taxon>
        <taxon>Metazoa</taxon>
        <taxon>Ecdysozoa</taxon>
        <taxon>Arthropoda</taxon>
        <taxon>Hexapoda</taxon>
        <taxon>Insecta</taxon>
        <taxon>Pterygota</taxon>
        <taxon>Neoptera</taxon>
        <taxon>Paraneoptera</taxon>
        <taxon>Hemiptera</taxon>
        <taxon>Sternorrhyncha</taxon>
        <taxon>Aphidomorpha</taxon>
        <taxon>Aphidoidea</taxon>
        <taxon>Aphididae</taxon>
        <taxon>Aphidini</taxon>
        <taxon>Aphis</taxon>
        <taxon>Aphis</taxon>
    </lineage>
</organism>
<evidence type="ECO:0000256" key="6">
    <source>
        <dbReference type="ARBA" id="ARBA00047190"/>
    </source>
</evidence>
<comment type="caution">
    <text evidence="9">The sequence shown here is derived from an EMBL/GenBank/DDBJ whole genome shotgun (WGS) entry which is preliminary data.</text>
</comment>
<feature type="domain" description="PDXDC1-like third" evidence="8">
    <location>
        <begin position="506"/>
        <end position="611"/>
    </location>
</feature>
<dbReference type="InterPro" id="IPR055103">
    <property type="entry name" value="PDXDC1-like_2nd"/>
</dbReference>
<dbReference type="OrthoDB" id="2161780at2759"/>
<evidence type="ECO:0000256" key="4">
    <source>
        <dbReference type="ARBA" id="ARBA00022898"/>
    </source>
</evidence>
<comment type="similarity">
    <text evidence="2">Belongs to the group II decarboxylase family.</text>
</comment>
<evidence type="ECO:0000256" key="2">
    <source>
        <dbReference type="ARBA" id="ARBA00009533"/>
    </source>
</evidence>
<evidence type="ECO:0000259" key="8">
    <source>
        <dbReference type="Pfam" id="PF22937"/>
    </source>
</evidence>
<protein>
    <recommendedName>
        <fullName evidence="6">Pyridoxal-dependent decarboxylase domain-containing protein 1</fullName>
    </recommendedName>
</protein>
<dbReference type="Pfam" id="PF22937">
    <property type="entry name" value="PDXDC1-like_cen2"/>
    <property type="match status" value="1"/>
</dbReference>
<evidence type="ECO:0000256" key="5">
    <source>
        <dbReference type="ARBA" id="ARBA00023239"/>
    </source>
</evidence>
<dbReference type="InterPro" id="IPR015421">
    <property type="entry name" value="PyrdxlP-dep_Trfase_major"/>
</dbReference>
<reference evidence="9 10" key="1">
    <citation type="submission" date="2019-08" db="EMBL/GenBank/DDBJ databases">
        <title>The genome of the soybean aphid Biotype 1, its phylome, world population structure and adaptation to the North American continent.</title>
        <authorList>
            <person name="Giordano R."/>
            <person name="Donthu R.K."/>
            <person name="Hernandez A.G."/>
            <person name="Wright C.L."/>
            <person name="Zimin A.V."/>
        </authorList>
    </citation>
    <scope>NUCLEOTIDE SEQUENCE [LARGE SCALE GENOMIC DNA]</scope>
    <source>
        <tissue evidence="9">Whole aphids</tissue>
    </source>
</reference>
<dbReference type="Gene3D" id="3.40.640.10">
    <property type="entry name" value="Type I PLP-dependent aspartate aminotransferase-like (Major domain)"/>
    <property type="match status" value="1"/>
</dbReference>
<keyword evidence="10" id="KW-1185">Reference proteome</keyword>
<keyword evidence="5" id="KW-0456">Lyase</keyword>
<evidence type="ECO:0000313" key="10">
    <source>
        <dbReference type="Proteomes" id="UP000475862"/>
    </source>
</evidence>
<evidence type="ECO:0000256" key="1">
    <source>
        <dbReference type="ARBA" id="ARBA00001933"/>
    </source>
</evidence>
<keyword evidence="4" id="KW-0663">Pyridoxal phosphate</keyword>
<dbReference type="AlphaFoldDB" id="A0A6G0THC6"/>
<evidence type="ECO:0000313" key="9">
    <source>
        <dbReference type="EMBL" id="KAE9532586.1"/>
    </source>
</evidence>
<dbReference type="InterPro" id="IPR055102">
    <property type="entry name" value="PDXDC1-like_3rd"/>
</dbReference>
<comment type="cofactor">
    <cofactor evidence="1">
        <name>pyridoxal 5'-phosphate</name>
        <dbReference type="ChEBI" id="CHEBI:597326"/>
    </cofactor>
</comment>
<evidence type="ECO:0000259" key="7">
    <source>
        <dbReference type="Pfam" id="PF22930"/>
    </source>
</evidence>
<dbReference type="GO" id="GO:0030170">
    <property type="term" value="F:pyridoxal phosphate binding"/>
    <property type="evidence" value="ECO:0007669"/>
    <property type="project" value="InterPro"/>
</dbReference>
<dbReference type="SUPFAM" id="SSF53383">
    <property type="entry name" value="PLP-dependent transferases"/>
    <property type="match status" value="1"/>
</dbReference>
<accession>A0A6G0THC6</accession>
<dbReference type="PANTHER" id="PTHR42735">
    <property type="match status" value="1"/>
</dbReference>
<keyword evidence="3" id="KW-0210">Decarboxylase</keyword>
<dbReference type="Pfam" id="PF22930">
    <property type="entry name" value="PDXDC1-like_cen"/>
    <property type="match status" value="1"/>
</dbReference>
<evidence type="ECO:0000256" key="3">
    <source>
        <dbReference type="ARBA" id="ARBA00022793"/>
    </source>
</evidence>
<dbReference type="Proteomes" id="UP000475862">
    <property type="component" value="Unassembled WGS sequence"/>
</dbReference>
<dbReference type="Pfam" id="PF00282">
    <property type="entry name" value="Pyridoxal_deC"/>
    <property type="match status" value="1"/>
</dbReference>
<dbReference type="PANTHER" id="PTHR42735:SF1">
    <property type="entry name" value="PYRIDOXAL-DEPENDENT DECARBOXYLASE DOMAIN-CONTAINING PROTEIN 1-RELATED"/>
    <property type="match status" value="1"/>
</dbReference>
<gene>
    <name evidence="9" type="ORF">AGLY_009667</name>
</gene>
<dbReference type="InterPro" id="IPR015424">
    <property type="entry name" value="PyrdxlP-dep_Trfase"/>
</dbReference>
<dbReference type="EMBL" id="VYZN01000038">
    <property type="protein sequence ID" value="KAE9532586.1"/>
    <property type="molecule type" value="Genomic_DNA"/>
</dbReference>
<proteinExistence type="inferred from homology"/>
<dbReference type="InterPro" id="IPR050477">
    <property type="entry name" value="GrpII_AminoAcid_Decarb"/>
</dbReference>
<sequence length="710" mass="79798">MASPDAVIETKSDVQVPDHDVEHSPFTELHEQFMQTLDNLDNNQLNTQLTSHALPLGSKTFCDILASLQTLVLTQNKKDDGEGFEESALPVLQDLDKFSLTSYSLSYYISHCLPNEQTVPVLSLVNKSTTMWISKLFQFSNCGAFYTENMLLSYERVILLALHRMFGAEYLHLSELPIVYCTPDPVLVGTIKRTALQIGMKENCVQIIPCLSNVLCPYKADLGALEAIIKTDIDNHRKPLIVFARAGAHVTGQMDDIVNLKELCNKHNIWLHLSGDNLSGLALTTFKTKSSNLADSMTLTPSIWLNISALPVITLFDKQYTSTEILNIYKSKCLPIWTCFQALGHDALVLRIQQKFEICQRIYSLVKRYDCLRILCETNDRNSENEETVADIIANQENIPVKLMLIFLVLIQITCINISYFLPSGFITQLIELSCYPIRQVLEREIPEAPLELCEIESLGVVVTFSPFTVLNSLVTEDDWETFSICLDQHIEILLATVDYKEKLTALIANLPSLEYVEIDDWAGLGAVRYVPQLWQSSDQQLATDQAKQDLNRLNVRIVQQLRSIDAAFSLGEGSDGLACVRFGMVTADTDVAELLSLVQSTGRKEEESTKYIDSMAELVKKGIETATVDLKKETEEKIWQEGILRHVPVFGNIVNWWSPPAKNAVKGRWLDLEAGVVRSTEVIYEKKAQIEESEGNENVTVTADDVPME</sequence>